<dbReference type="HOGENOM" id="CLU_821507_0_0_1"/>
<protein>
    <submittedName>
        <fullName evidence="1">Uncharacterized protein</fullName>
    </submittedName>
</protein>
<dbReference type="Proteomes" id="UP000054477">
    <property type="component" value="Unassembled WGS sequence"/>
</dbReference>
<reference evidence="1 2" key="1">
    <citation type="submission" date="2014-04" db="EMBL/GenBank/DDBJ databases">
        <authorList>
            <consortium name="DOE Joint Genome Institute"/>
            <person name="Kuo A."/>
            <person name="Kohler A."/>
            <person name="Nagy L.G."/>
            <person name="Floudas D."/>
            <person name="Copeland A."/>
            <person name="Barry K.W."/>
            <person name="Cichocki N."/>
            <person name="Veneault-Fourrey C."/>
            <person name="LaButti K."/>
            <person name="Lindquist E.A."/>
            <person name="Lipzen A."/>
            <person name="Lundell T."/>
            <person name="Morin E."/>
            <person name="Murat C."/>
            <person name="Sun H."/>
            <person name="Tunlid A."/>
            <person name="Henrissat B."/>
            <person name="Grigoriev I.V."/>
            <person name="Hibbett D.S."/>
            <person name="Martin F."/>
            <person name="Nordberg H.P."/>
            <person name="Cantor M.N."/>
            <person name="Hua S.X."/>
        </authorList>
    </citation>
    <scope>NUCLEOTIDE SEQUENCE [LARGE SCALE GENOMIC DNA]</scope>
    <source>
        <strain evidence="1 2">LaAM-08-1</strain>
    </source>
</reference>
<reference evidence="2" key="2">
    <citation type="submission" date="2015-01" db="EMBL/GenBank/DDBJ databases">
        <title>Evolutionary Origins and Diversification of the Mycorrhizal Mutualists.</title>
        <authorList>
            <consortium name="DOE Joint Genome Institute"/>
            <consortium name="Mycorrhizal Genomics Consortium"/>
            <person name="Kohler A."/>
            <person name="Kuo A."/>
            <person name="Nagy L.G."/>
            <person name="Floudas D."/>
            <person name="Copeland A."/>
            <person name="Barry K.W."/>
            <person name="Cichocki N."/>
            <person name="Veneault-Fourrey C."/>
            <person name="LaButti K."/>
            <person name="Lindquist E.A."/>
            <person name="Lipzen A."/>
            <person name="Lundell T."/>
            <person name="Morin E."/>
            <person name="Murat C."/>
            <person name="Riley R."/>
            <person name="Ohm R."/>
            <person name="Sun H."/>
            <person name="Tunlid A."/>
            <person name="Henrissat B."/>
            <person name="Grigoriev I.V."/>
            <person name="Hibbett D.S."/>
            <person name="Martin F."/>
        </authorList>
    </citation>
    <scope>NUCLEOTIDE SEQUENCE [LARGE SCALE GENOMIC DNA]</scope>
    <source>
        <strain evidence="2">LaAM-08-1</strain>
    </source>
</reference>
<proteinExistence type="predicted"/>
<keyword evidence="2" id="KW-1185">Reference proteome</keyword>
<dbReference type="OrthoDB" id="3070594at2759"/>
<accession>A0A0C9X8I9</accession>
<name>A0A0C9X8I9_9AGAR</name>
<organism evidence="1 2">
    <name type="scientific">Laccaria amethystina LaAM-08-1</name>
    <dbReference type="NCBI Taxonomy" id="1095629"/>
    <lineage>
        <taxon>Eukaryota</taxon>
        <taxon>Fungi</taxon>
        <taxon>Dikarya</taxon>
        <taxon>Basidiomycota</taxon>
        <taxon>Agaricomycotina</taxon>
        <taxon>Agaricomycetes</taxon>
        <taxon>Agaricomycetidae</taxon>
        <taxon>Agaricales</taxon>
        <taxon>Agaricineae</taxon>
        <taxon>Hydnangiaceae</taxon>
        <taxon>Laccaria</taxon>
    </lineage>
</organism>
<gene>
    <name evidence="1" type="ORF">K443DRAFT_125433</name>
</gene>
<evidence type="ECO:0000313" key="1">
    <source>
        <dbReference type="EMBL" id="KIJ93936.1"/>
    </source>
</evidence>
<dbReference type="EMBL" id="KN838817">
    <property type="protein sequence ID" value="KIJ93936.1"/>
    <property type="molecule type" value="Genomic_DNA"/>
</dbReference>
<dbReference type="AlphaFoldDB" id="A0A0C9X8I9"/>
<evidence type="ECO:0000313" key="2">
    <source>
        <dbReference type="Proteomes" id="UP000054477"/>
    </source>
</evidence>
<sequence length="338" mass="38122">MKSSKSIFEQEENKGLFKGLVRKFMAALMDPEEECYRLRKPRSENRQKDVPMQHWFNAEHELLEAILGGIVLGMGIPARAFQIKGFCYASFSTAERMCNMFICKHNVVIGFPKSKHYSRMIQEALWALPPGLSQTLLLYFSVIRPVSIQLMKEVVLQKPHSWSASYVFAPSHSPVWSLEKIIAAIKSQTHFGLQIKLSIREIRQLNTAIFRKHLPSLIEPTDLTRTSTANKQADHTGGYMMGVDIPDTEVNSFLNVSHAWQALLGIRSSGQSIQALLHKLPGKELQDGNQRITMDQVRILLVDRGEMGAETAVQTPASPWAHCALQTKHNSKDARACK</sequence>